<dbReference type="SUPFAM" id="SSF57625">
    <property type="entry name" value="Invertebrate chitin-binding proteins"/>
    <property type="match status" value="2"/>
</dbReference>
<dbReference type="OrthoDB" id="528174at2759"/>
<dbReference type="PANTHER" id="PTHR34859:SF2">
    <property type="entry name" value="LYSM DOMAIN-CONTAINING PROTEIN"/>
    <property type="match status" value="1"/>
</dbReference>
<organism evidence="3 4">
    <name type="scientific">Chlamydomonas incerta</name>
    <dbReference type="NCBI Taxonomy" id="51695"/>
    <lineage>
        <taxon>Eukaryota</taxon>
        <taxon>Viridiplantae</taxon>
        <taxon>Chlorophyta</taxon>
        <taxon>core chlorophytes</taxon>
        <taxon>Chlorophyceae</taxon>
        <taxon>CS clade</taxon>
        <taxon>Chlamydomonadales</taxon>
        <taxon>Chlamydomonadaceae</taxon>
        <taxon>Chlamydomonas</taxon>
    </lineage>
</organism>
<proteinExistence type="predicted"/>
<feature type="domain" description="Chitin-binding type-2" evidence="2">
    <location>
        <begin position="1520"/>
        <end position="1583"/>
    </location>
</feature>
<feature type="region of interest" description="Disordered" evidence="1">
    <location>
        <begin position="1500"/>
        <end position="1519"/>
    </location>
</feature>
<accession>A0A835VV47</accession>
<gene>
    <name evidence="3" type="ORF">HXX76_012957</name>
</gene>
<reference evidence="3" key="1">
    <citation type="journal article" date="2020" name="bioRxiv">
        <title>Comparative genomics of Chlamydomonas.</title>
        <authorList>
            <person name="Craig R.J."/>
            <person name="Hasan A.R."/>
            <person name="Ness R.W."/>
            <person name="Keightley P.D."/>
        </authorList>
    </citation>
    <scope>NUCLEOTIDE SEQUENCE</scope>
    <source>
        <strain evidence="3">SAG 7.73</strain>
    </source>
</reference>
<dbReference type="GO" id="GO:0005576">
    <property type="term" value="C:extracellular region"/>
    <property type="evidence" value="ECO:0007669"/>
    <property type="project" value="InterPro"/>
</dbReference>
<dbReference type="EMBL" id="JAEHOC010000046">
    <property type="protein sequence ID" value="KAG2426644.1"/>
    <property type="molecule type" value="Genomic_DNA"/>
</dbReference>
<name>A0A835VV47_CHLIN</name>
<keyword evidence="4" id="KW-1185">Reference proteome</keyword>
<comment type="caution">
    <text evidence="3">The sequence shown here is derived from an EMBL/GenBank/DDBJ whole genome shotgun (WGS) entry which is preliminary data.</text>
</comment>
<dbReference type="PANTHER" id="PTHR34859">
    <property type="entry name" value="UNNAMED PRODUCT"/>
    <property type="match status" value="1"/>
</dbReference>
<evidence type="ECO:0000259" key="2">
    <source>
        <dbReference type="PROSITE" id="PS50940"/>
    </source>
</evidence>
<dbReference type="Proteomes" id="UP000650467">
    <property type="component" value="Unassembled WGS sequence"/>
</dbReference>
<evidence type="ECO:0000313" key="3">
    <source>
        <dbReference type="EMBL" id="KAG2426644.1"/>
    </source>
</evidence>
<dbReference type="InterPro" id="IPR036508">
    <property type="entry name" value="Chitin-bd_dom_sf"/>
</dbReference>
<evidence type="ECO:0000256" key="1">
    <source>
        <dbReference type="SAM" id="MobiDB-lite"/>
    </source>
</evidence>
<dbReference type="Pfam" id="PF01607">
    <property type="entry name" value="CBM_14"/>
    <property type="match status" value="1"/>
</dbReference>
<dbReference type="SMART" id="SM00494">
    <property type="entry name" value="ChtBD2"/>
    <property type="match status" value="3"/>
</dbReference>
<dbReference type="InterPro" id="IPR002557">
    <property type="entry name" value="Chitin-bd_dom"/>
</dbReference>
<sequence length="1720" mass="184136">MLADALTINRLPSTMTAEFGLFTNAAGATEVFVSSTTPTPNDKWRNDALRQIATSSPWVGIMSTKPADNDPGWIFRATIAVAPGSMGMRLATGSPLTVLKALAAPLGLDNLGVFPKEEPAGAIQSFTIEMLLNSTTGNIKEFGFQMGGGAMSLANVASKLGMSVSSATTGITLSNPSFFIECPADNTTTPKMIEIGGTVSGIPFLPAGSYFDATLVIRPLGAVSIEAAGNMPLIADAITLNAFSLAVNNTARTLYASVVLSCPDAGINRAAGALIYNDGALKVTVEGIGSILDGKITLTQLMFDYGKNGTYVAGSANGGLAGYVGTIAVNMSRTPVNGKRPTSFALSLPEVNVGTVVRVIGPTADRLLPDFVKNTNLPKLLLETTDEVSGTGVNATLTSTYHVAVGPHSTTGIFADFTFDSDGILVGNVTMDKALDLATAVSVATGMQLPVDVRGVIYIREPYIRIVSKRAPGRGLVPADADLGTRMGFGLQIPALMGDSYVFANALLVDGNETRVGKFEVGWAGNFSPVKYVSLRGALVRFEQGKGAVVIANGTLANVAVAAVLNLKGGKDFTLTAEASNAQVASALKTLFPATPDLIIKVLDPVRFSKISFGWDSVTSAFSCEANPDLSGVPGLRDLINFLGFKQDDMKVRPKLNELAIEIAITKAWELRMGGPFVGTSLLQFALALSQNSVSTQFAAKADFQAQIRLPFLEPEVIWMGMGATVAYDSTAPPPSVSFAVRAAISATTNPFYIKGFPWVKIAYIGGEIGLTPMAPPPFVSLYRVALAAKGSVLSTEVDFALWYDQPTADFAVQFAVSNVDLQRMLNEMGVRAALGPFNILVRDARMSYARQPVKVGSGSIIPAGFKLGADIEFMTIGAKIDVMLDTSGFEAYFEVRDVTRARIIAEALAKAQKVLDALKINVQLQNEIRLELVRIHLVLRTTRVAFRFGVKAYLFGVNMDFDVVLDTATTPWDQVLETLTDKFIEPLTAACTKDTYTRGSSFVDRCPAGQERQGDFCYPTCPTDWLYGSHGKTNICYQNCPPGYKDDGVGGTGLTCSQIACNAGQIYDGALTCWNACQPGYTYKATRCYKNCPAGWSNDATGLSCERNTCEGNDEDNGAGLCYPACAAGYTSNKLTMCIETNCPWDYRNDPLSCWRGAHSYGKCCCTVFSKSCCGACNAGYTDTGCTCYRGPSTIWKKTYDRGVGYPKFRTFVKDSYLDSSTSALRSFAKKTQWRDTKPLVCGPDKDYDGAAICYDKCAAGYTGNSFMCWQNCPANKGLIDCGSYCAPKSAGSCANFIGATYQNCKNKYPARRMVLDMVLSGNYTDEQIQAAAAGDATVFQAPATDTHPATIIDYTSQSSVDTAESSGLLLPNATTTTRPALIHTTEEDEPQRGAAATAVAAPAADSWQHVRIMHEAESEAEDAHIHNRVLQAGAPGSNCVPGDKRASCWCADKDDGVYTDPAGTKNRYAICGQGTGVLQRCPVNEVFSATRSRCVHRNEESMRVPTPVTPGSAIPTPPKSCTDRDNGIYFRDSRNITSSYKCDNGVIIPKFCPNGKYLDKASNECKPNPTPVRKPPPPCKDPECFCLDKADRRYVDVLTADPQKYITCANGTGEWGACEQYNQYNRVTGECGFVPPNATEPIADCKGVACFCIGRADGIYSNPWTDKAGINCVAEYGSEIACEPDFKFVVTASPCCQPRNAAEMMRAMNARRDRRLLV</sequence>
<dbReference type="GO" id="GO:0008061">
    <property type="term" value="F:chitin binding"/>
    <property type="evidence" value="ECO:0007669"/>
    <property type="project" value="InterPro"/>
</dbReference>
<evidence type="ECO:0000313" key="4">
    <source>
        <dbReference type="Proteomes" id="UP000650467"/>
    </source>
</evidence>
<protein>
    <recommendedName>
        <fullName evidence="2">Chitin-binding type-2 domain-containing protein</fullName>
    </recommendedName>
</protein>
<dbReference type="PROSITE" id="PS50940">
    <property type="entry name" value="CHIT_BIND_II"/>
    <property type="match status" value="1"/>
</dbReference>